<accession>A0A512APD6</accession>
<evidence type="ECO:0000313" key="2">
    <source>
        <dbReference type="EMBL" id="GEO01566.1"/>
    </source>
</evidence>
<dbReference type="EMBL" id="BJYR01000023">
    <property type="protein sequence ID" value="GEO01566.1"/>
    <property type="molecule type" value="Genomic_DNA"/>
</dbReference>
<keyword evidence="3" id="KW-1185">Reference proteome</keyword>
<dbReference type="Proteomes" id="UP000321464">
    <property type="component" value="Unassembled WGS sequence"/>
</dbReference>
<keyword evidence="1" id="KW-0812">Transmembrane</keyword>
<proteinExistence type="predicted"/>
<reference evidence="2 3" key="1">
    <citation type="submission" date="2019-07" db="EMBL/GenBank/DDBJ databases">
        <title>Whole genome shotgun sequence of Novosphingobium sediminis NBRC 106119.</title>
        <authorList>
            <person name="Hosoyama A."/>
            <person name="Uohara A."/>
            <person name="Ohji S."/>
            <person name="Ichikawa N."/>
        </authorList>
    </citation>
    <scope>NUCLEOTIDE SEQUENCE [LARGE SCALE GENOMIC DNA]</scope>
    <source>
        <strain evidence="2 3">NBRC 106119</strain>
    </source>
</reference>
<feature type="transmembrane region" description="Helical" evidence="1">
    <location>
        <begin position="16"/>
        <end position="37"/>
    </location>
</feature>
<evidence type="ECO:0008006" key="4">
    <source>
        <dbReference type="Google" id="ProtNLM"/>
    </source>
</evidence>
<name>A0A512APD6_9SPHN</name>
<feature type="transmembrane region" description="Helical" evidence="1">
    <location>
        <begin position="81"/>
        <end position="101"/>
    </location>
</feature>
<dbReference type="RefSeq" id="WP_147160874.1">
    <property type="nucleotide sequence ID" value="NZ_BJYR01000023.1"/>
</dbReference>
<gene>
    <name evidence="2" type="ORF">NSE01_33980</name>
</gene>
<evidence type="ECO:0000256" key="1">
    <source>
        <dbReference type="SAM" id="Phobius"/>
    </source>
</evidence>
<dbReference type="AlphaFoldDB" id="A0A512APD6"/>
<dbReference type="OrthoDB" id="1523552at2"/>
<evidence type="ECO:0000313" key="3">
    <source>
        <dbReference type="Proteomes" id="UP000321464"/>
    </source>
</evidence>
<keyword evidence="1" id="KW-1133">Transmembrane helix</keyword>
<dbReference type="Pfam" id="PF07386">
    <property type="entry name" value="DUF1499"/>
    <property type="match status" value="1"/>
</dbReference>
<keyword evidence="1" id="KW-0472">Membrane</keyword>
<feature type="transmembrane region" description="Helical" evidence="1">
    <location>
        <begin position="43"/>
        <end position="69"/>
    </location>
</feature>
<dbReference type="InterPro" id="IPR010865">
    <property type="entry name" value="DUF1499"/>
</dbReference>
<sequence>MASHAPAPGSSRLARWTVFLTLASLLIAVIGLTLARYDLIPKLAGFGALVGGALVALIALLLGLAALITTRRRPEARGGKLIPAILVSLVYVGFIVSRPFAAGSAPTIHDITTDLANPPQFETIHLRADNLVGVDSLENWRKIHGAAYPDLQTVTIAKPVAEATSLALRLANEAGWEIVSSDPARGHIEATASVSYIRFHDDVVIRIAPSDDGKSSRVDMRSVSRVGVGDLGVNARRIRTFLAALRAA</sequence>
<protein>
    <recommendedName>
        <fullName evidence="4">DUF1499 domain-containing protein</fullName>
    </recommendedName>
</protein>
<comment type="caution">
    <text evidence="2">The sequence shown here is derived from an EMBL/GenBank/DDBJ whole genome shotgun (WGS) entry which is preliminary data.</text>
</comment>
<organism evidence="2 3">
    <name type="scientific">Novosphingobium sediminis</name>
    <dbReference type="NCBI Taxonomy" id="707214"/>
    <lineage>
        <taxon>Bacteria</taxon>
        <taxon>Pseudomonadati</taxon>
        <taxon>Pseudomonadota</taxon>
        <taxon>Alphaproteobacteria</taxon>
        <taxon>Sphingomonadales</taxon>
        <taxon>Sphingomonadaceae</taxon>
        <taxon>Novosphingobium</taxon>
    </lineage>
</organism>